<sequence>MMPLSLPVARGGVVMQRVKIFLAARPRPFGHWSDRLRANENPFRIGFYLRKQVALPVKVVGRAPDVAGGDSSAKPSHLALCPSVPGARAYRDQKGLHMGERILPSRVLDVPSRGGLRWPRFMWRRTSALPLSIGARARAKGRADAVLECRRPRQVASVGHAHRDATTLAEFRPPSCRFFLGCAGWLAGCLVRWKTLARRASQTVRHWDEVNSGVCWGRRKRLDMARAEPNGFRFSSRRGGVGNQPRSDEEHGPQALTPQPPASDTRTFDASIIRFLPGDGRDGSWLARARPGPRC</sequence>
<evidence type="ECO:0000313" key="2">
    <source>
        <dbReference type="EMBL" id="PWI72074.1"/>
    </source>
</evidence>
<gene>
    <name evidence="2" type="ORF">PCL_10697</name>
</gene>
<evidence type="ECO:0000256" key="1">
    <source>
        <dbReference type="SAM" id="MobiDB-lite"/>
    </source>
</evidence>
<proteinExistence type="predicted"/>
<name>A0A2U3EC14_PURLI</name>
<reference evidence="2 3" key="1">
    <citation type="journal article" date="2016" name="Front. Microbiol.">
        <title>Genome and transcriptome sequences reveal the specific parasitism of the nematophagous Purpureocillium lilacinum 36-1.</title>
        <authorList>
            <person name="Xie J."/>
            <person name="Li S."/>
            <person name="Mo C."/>
            <person name="Xiao X."/>
            <person name="Peng D."/>
            <person name="Wang G."/>
            <person name="Xiao Y."/>
        </authorList>
    </citation>
    <scope>NUCLEOTIDE SEQUENCE [LARGE SCALE GENOMIC DNA]</scope>
    <source>
        <strain evidence="2 3">36-1</strain>
    </source>
</reference>
<dbReference type="Proteomes" id="UP000245956">
    <property type="component" value="Unassembled WGS sequence"/>
</dbReference>
<protein>
    <submittedName>
        <fullName evidence="2">Uncharacterized protein</fullName>
    </submittedName>
</protein>
<feature type="region of interest" description="Disordered" evidence="1">
    <location>
        <begin position="227"/>
        <end position="269"/>
    </location>
</feature>
<comment type="caution">
    <text evidence="2">The sequence shown here is derived from an EMBL/GenBank/DDBJ whole genome shotgun (WGS) entry which is preliminary data.</text>
</comment>
<accession>A0A2U3EC14</accession>
<organism evidence="2 3">
    <name type="scientific">Purpureocillium lilacinum</name>
    <name type="common">Paecilomyces lilacinus</name>
    <dbReference type="NCBI Taxonomy" id="33203"/>
    <lineage>
        <taxon>Eukaryota</taxon>
        <taxon>Fungi</taxon>
        <taxon>Dikarya</taxon>
        <taxon>Ascomycota</taxon>
        <taxon>Pezizomycotina</taxon>
        <taxon>Sordariomycetes</taxon>
        <taxon>Hypocreomycetidae</taxon>
        <taxon>Hypocreales</taxon>
        <taxon>Ophiocordycipitaceae</taxon>
        <taxon>Purpureocillium</taxon>
    </lineage>
</organism>
<evidence type="ECO:0000313" key="3">
    <source>
        <dbReference type="Proteomes" id="UP000245956"/>
    </source>
</evidence>
<dbReference type="AlphaFoldDB" id="A0A2U3EC14"/>
<dbReference type="EMBL" id="LCWV01000006">
    <property type="protein sequence ID" value="PWI72074.1"/>
    <property type="molecule type" value="Genomic_DNA"/>
</dbReference>